<evidence type="ECO:0008006" key="4">
    <source>
        <dbReference type="Google" id="ProtNLM"/>
    </source>
</evidence>
<proteinExistence type="predicted"/>
<organism evidence="2 3">
    <name type="scientific">Zhengella mangrovi</name>
    <dbReference type="NCBI Taxonomy" id="1982044"/>
    <lineage>
        <taxon>Bacteria</taxon>
        <taxon>Pseudomonadati</taxon>
        <taxon>Pseudomonadota</taxon>
        <taxon>Alphaproteobacteria</taxon>
        <taxon>Hyphomicrobiales</taxon>
        <taxon>Notoacmeibacteraceae</taxon>
        <taxon>Zhengella</taxon>
    </lineage>
</organism>
<keyword evidence="1" id="KW-0472">Membrane</keyword>
<reference evidence="2 3" key="1">
    <citation type="submission" date="2017-10" db="EMBL/GenBank/DDBJ databases">
        <title>Sedimentibacterium mangrovi gen. nov., sp. nov., a novel member of family Phyllobacteriacea isolated from mangrove sediment.</title>
        <authorList>
            <person name="Liao H."/>
            <person name="Tian Y."/>
        </authorList>
    </citation>
    <scope>NUCLEOTIDE SEQUENCE [LARGE SCALE GENOMIC DNA]</scope>
    <source>
        <strain evidence="2 3">X9-2-2</strain>
    </source>
</reference>
<dbReference type="OrthoDB" id="1523552at2"/>
<feature type="transmembrane region" description="Helical" evidence="1">
    <location>
        <begin position="78"/>
        <end position="99"/>
    </location>
</feature>
<protein>
    <recommendedName>
        <fullName evidence="4">DUF1499 domain-containing protein</fullName>
    </recommendedName>
</protein>
<evidence type="ECO:0000313" key="3">
    <source>
        <dbReference type="Proteomes" id="UP000221168"/>
    </source>
</evidence>
<dbReference type="InterPro" id="IPR010865">
    <property type="entry name" value="DUF1499"/>
</dbReference>
<feature type="transmembrane region" description="Helical" evidence="1">
    <location>
        <begin position="20"/>
        <end position="38"/>
    </location>
</feature>
<keyword evidence="3" id="KW-1185">Reference proteome</keyword>
<evidence type="ECO:0000313" key="2">
    <source>
        <dbReference type="EMBL" id="PHP67153.1"/>
    </source>
</evidence>
<comment type="caution">
    <text evidence="2">The sequence shown here is derived from an EMBL/GenBank/DDBJ whole genome shotgun (WGS) entry which is preliminary data.</text>
</comment>
<dbReference type="AlphaFoldDB" id="A0A2G1QNQ7"/>
<accession>A0A2G1QNQ7</accession>
<dbReference type="Pfam" id="PF07386">
    <property type="entry name" value="DUF1499"/>
    <property type="match status" value="1"/>
</dbReference>
<dbReference type="EMBL" id="PDVP01000005">
    <property type="protein sequence ID" value="PHP67153.1"/>
    <property type="molecule type" value="Genomic_DNA"/>
</dbReference>
<keyword evidence="1" id="KW-0812">Transmembrane</keyword>
<gene>
    <name evidence="2" type="ORF">CSC94_11470</name>
</gene>
<dbReference type="RefSeq" id="WP_099306474.1">
    <property type="nucleotide sequence ID" value="NZ_PDVP01000005.1"/>
</dbReference>
<evidence type="ECO:0000256" key="1">
    <source>
        <dbReference type="SAM" id="Phobius"/>
    </source>
</evidence>
<feature type="transmembrane region" description="Helical" evidence="1">
    <location>
        <begin position="44"/>
        <end position="66"/>
    </location>
</feature>
<sequence>MTGYYDRPVSPLGDWSRFMARLSAMVFLLSGLAHRYGLIETTGFFWVLGFVFLVAFSAVVLALLAFRRTLGAGARGGRAAIGGLLLAVVVLAPFAVSAWRTVALPAVSDVSTDRDNPPAFFMAPGLRKQGQNALGRPAEADLLAAAEAYPAAIGRRYDASPDRVLRAVTNVIEASGWTVLARSGVPEETAEILIEAHAWSPVFAFPADIVVRISDKDEASWVDMRSASLYGKHDLGDNARRIQSFMKALDDEMLALAGT</sequence>
<keyword evidence="1" id="KW-1133">Transmembrane helix</keyword>
<dbReference type="Proteomes" id="UP000221168">
    <property type="component" value="Unassembled WGS sequence"/>
</dbReference>
<name>A0A2G1QNQ7_9HYPH</name>